<dbReference type="AlphaFoldDB" id="B1WZU8"/>
<protein>
    <submittedName>
        <fullName evidence="2">Uncharacterized protein</fullName>
    </submittedName>
</protein>
<gene>
    <name evidence="2" type="ordered locus">cce_3499</name>
</gene>
<keyword evidence="3" id="KW-1185">Reference proteome</keyword>
<accession>B1WZU8</accession>
<organism evidence="2 3">
    <name type="scientific">Crocosphaera subtropica (strain ATCC 51142 / BH68)</name>
    <name type="common">Cyanothece sp. (strain ATCC 51142)</name>
    <dbReference type="NCBI Taxonomy" id="43989"/>
    <lineage>
        <taxon>Bacteria</taxon>
        <taxon>Bacillati</taxon>
        <taxon>Cyanobacteriota</taxon>
        <taxon>Cyanophyceae</taxon>
        <taxon>Oscillatoriophycideae</taxon>
        <taxon>Chroococcales</taxon>
        <taxon>Aphanothecaceae</taxon>
        <taxon>Crocosphaera</taxon>
        <taxon>Crocosphaera subtropica</taxon>
    </lineage>
</organism>
<keyword evidence="1" id="KW-0812">Transmembrane</keyword>
<dbReference type="Proteomes" id="UP000001203">
    <property type="component" value="Chromosome circular"/>
</dbReference>
<evidence type="ECO:0000313" key="2">
    <source>
        <dbReference type="EMBL" id="ACB52847.1"/>
    </source>
</evidence>
<reference evidence="2 3" key="1">
    <citation type="journal article" date="2008" name="Proc. Natl. Acad. Sci. U.S.A.">
        <title>The genome of Cyanothece 51142, a unicellular diazotrophic cyanobacterium important in the marine nitrogen cycle.</title>
        <authorList>
            <person name="Welsh E.A."/>
            <person name="Liberton M."/>
            <person name="Stoeckel J."/>
            <person name="Loh T."/>
            <person name="Elvitigala T."/>
            <person name="Wang C."/>
            <person name="Wollam A."/>
            <person name="Fulton R.S."/>
            <person name="Clifton S.W."/>
            <person name="Jacobs J.M."/>
            <person name="Aurora R."/>
            <person name="Ghosh B.K."/>
            <person name="Sherman L.A."/>
            <person name="Smith R.D."/>
            <person name="Wilson R.K."/>
            <person name="Pakrasi H.B."/>
        </authorList>
    </citation>
    <scope>NUCLEOTIDE SEQUENCE [LARGE SCALE GENOMIC DNA]</scope>
    <source>
        <strain evidence="3">ATCC 51142 / BH68</strain>
    </source>
</reference>
<dbReference type="EMBL" id="CP000806">
    <property type="protein sequence ID" value="ACB52847.1"/>
    <property type="molecule type" value="Genomic_DNA"/>
</dbReference>
<dbReference type="KEGG" id="cyt:cce_3499"/>
<feature type="transmembrane region" description="Helical" evidence="1">
    <location>
        <begin position="36"/>
        <end position="61"/>
    </location>
</feature>
<proteinExistence type="predicted"/>
<dbReference type="OrthoDB" id="9946035at2"/>
<feature type="transmembrane region" description="Helical" evidence="1">
    <location>
        <begin position="86"/>
        <end position="107"/>
    </location>
</feature>
<feature type="transmembrane region" description="Helical" evidence="1">
    <location>
        <begin position="12"/>
        <end position="30"/>
    </location>
</feature>
<keyword evidence="1" id="KW-0472">Membrane</keyword>
<evidence type="ECO:0000313" key="3">
    <source>
        <dbReference type="Proteomes" id="UP000001203"/>
    </source>
</evidence>
<feature type="transmembrane region" description="Helical" evidence="1">
    <location>
        <begin position="113"/>
        <end position="132"/>
    </location>
</feature>
<dbReference type="RefSeq" id="WP_009545333.1">
    <property type="nucleotide sequence ID" value="NC_010546.1"/>
</dbReference>
<keyword evidence="1" id="KW-1133">Transmembrane helix</keyword>
<name>B1WZU8_CROS5</name>
<evidence type="ECO:0000256" key="1">
    <source>
        <dbReference type="SAM" id="Phobius"/>
    </source>
</evidence>
<dbReference type="HOGENOM" id="CLU_1822177_0_0_3"/>
<sequence length="141" mass="16295">MSSKYRPEPVTIIVSMALTALSVALMGMYVSTWVTILLTFIFFFAGQAAATLYWSLILSLIRDNFDYSKAKIDVNHFIFCYKIIRFYLTIQLKILLLDCTITDIIIFGYLSSFIGFLLFYIGILIKLIYVLFQKINLAFYS</sequence>